<evidence type="ECO:0000256" key="5">
    <source>
        <dbReference type="ARBA" id="ARBA00022777"/>
    </source>
</evidence>
<sequence length="343" mass="37058">MPSLDPFPMELYVRTPLKAILSGEHSVIYGHPCIAMALDLYTSGHARVARKATCPSSFPFPALLDIRTGKRLDLSNSMKEAIRLINEEVLTRLLTTRQSDTVRHYCESIDITVHRWALGKGLGSSASILVTHTALLLAASSNYSPSVLFDIALLGENHIHGKTTGMDLKTVIYGGIQIYNHDALYNAKISPDIFATRKVQVLIADSGVAKSTAQAVELVKQGGSKDTLARIGEISKDLIELLMNASIPGQVSDDSFYLAFSTLVQQNHNLLCSLGVTVTETECSRELLYHMGCFAAKLTGAGLGGCCIGFRTQHNSIANSSDTHVIEVGIGEGLLMTNTPQQI</sequence>
<keyword evidence="8" id="KW-0443">Lipid metabolism</keyword>
<evidence type="ECO:0000256" key="9">
    <source>
        <dbReference type="ARBA" id="ARBA00029438"/>
    </source>
</evidence>
<keyword evidence="4" id="KW-0547">Nucleotide-binding</keyword>
<evidence type="ECO:0000313" key="13">
    <source>
        <dbReference type="Proteomes" id="UP000008974"/>
    </source>
</evidence>
<keyword evidence="2" id="KW-0444">Lipid biosynthesis</keyword>
<dbReference type="GO" id="GO:0004496">
    <property type="term" value="F:mevalonate kinase activity"/>
    <property type="evidence" value="ECO:0007669"/>
    <property type="project" value="InterPro"/>
</dbReference>
<dbReference type="UniPathway" id="UPA00057">
    <property type="reaction ID" value="UER00098"/>
</dbReference>
<dbReference type="Pfam" id="PF08544">
    <property type="entry name" value="GHMP_kinases_C"/>
    <property type="match status" value="1"/>
</dbReference>
<evidence type="ECO:0000256" key="2">
    <source>
        <dbReference type="ARBA" id="ARBA00022516"/>
    </source>
</evidence>
<accession>E1F844</accession>
<evidence type="ECO:0000256" key="7">
    <source>
        <dbReference type="ARBA" id="ARBA00022842"/>
    </source>
</evidence>
<dbReference type="STRING" id="658858.E1F844"/>
<dbReference type="PRINTS" id="PR00959">
    <property type="entry name" value="MEVGALKINASE"/>
</dbReference>
<evidence type="ECO:0000259" key="10">
    <source>
        <dbReference type="Pfam" id="PF00288"/>
    </source>
</evidence>
<evidence type="ECO:0000256" key="3">
    <source>
        <dbReference type="ARBA" id="ARBA00022679"/>
    </source>
</evidence>
<dbReference type="VEuPathDB" id="GiardiaDB:GLP15_5126"/>
<dbReference type="GO" id="GO:0005829">
    <property type="term" value="C:cytosol"/>
    <property type="evidence" value="ECO:0007669"/>
    <property type="project" value="TreeGrafter"/>
</dbReference>
<organism evidence="12 13">
    <name type="scientific">Giardia intestinalis (strain P15)</name>
    <name type="common">Giardia lamblia</name>
    <dbReference type="NCBI Taxonomy" id="658858"/>
    <lineage>
        <taxon>Eukaryota</taxon>
        <taxon>Metamonada</taxon>
        <taxon>Diplomonadida</taxon>
        <taxon>Hexamitidae</taxon>
        <taxon>Giardiinae</taxon>
        <taxon>Giardia</taxon>
    </lineage>
</organism>
<dbReference type="PANTHER" id="PTHR43290:SF2">
    <property type="entry name" value="MEVALONATE KINASE"/>
    <property type="match status" value="1"/>
</dbReference>
<dbReference type="OMA" id="KEWSTII"/>
<comment type="caution">
    <text evidence="12">The sequence shown here is derived from an EMBL/GenBank/DDBJ whole genome shotgun (WGS) entry which is preliminary data.</text>
</comment>
<dbReference type="SUPFAM" id="SSF55060">
    <property type="entry name" value="GHMP Kinase, C-terminal domain"/>
    <property type="match status" value="1"/>
</dbReference>
<evidence type="ECO:0000259" key="11">
    <source>
        <dbReference type="Pfam" id="PF08544"/>
    </source>
</evidence>
<dbReference type="SUPFAM" id="SSF54211">
    <property type="entry name" value="Ribosomal protein S5 domain 2-like"/>
    <property type="match status" value="1"/>
</dbReference>
<keyword evidence="5 12" id="KW-0418">Kinase</keyword>
<comment type="pathway">
    <text evidence="9">Isoprenoid biosynthesis; isopentenyl diphosphate biosynthesis via mevalonate pathway; isopentenyl diphosphate from (R)-mevalonate: step 1/3.</text>
</comment>
<evidence type="ECO:0000256" key="4">
    <source>
        <dbReference type="ARBA" id="ARBA00022741"/>
    </source>
</evidence>
<dbReference type="InterPro" id="IPR014721">
    <property type="entry name" value="Ribsml_uS5_D2-typ_fold_subgr"/>
</dbReference>
<dbReference type="InterPro" id="IPR006204">
    <property type="entry name" value="GHMP_kinase_N_dom"/>
</dbReference>
<dbReference type="InterPro" id="IPR036554">
    <property type="entry name" value="GHMP_kinase_C_sf"/>
</dbReference>
<dbReference type="PANTHER" id="PTHR43290">
    <property type="entry name" value="MEVALONATE KINASE"/>
    <property type="match status" value="1"/>
</dbReference>
<keyword evidence="6" id="KW-0067">ATP-binding</keyword>
<feature type="domain" description="GHMP kinase C-terminal" evidence="11">
    <location>
        <begin position="260"/>
        <end position="310"/>
    </location>
</feature>
<dbReference type="InterPro" id="IPR020568">
    <property type="entry name" value="Ribosomal_Su5_D2-typ_SF"/>
</dbReference>
<dbReference type="FunFam" id="3.30.230.10:FF:000195">
    <property type="entry name" value="Mevalonate kinase"/>
    <property type="match status" value="1"/>
</dbReference>
<feature type="domain" description="GHMP kinase N-terminal" evidence="10">
    <location>
        <begin position="115"/>
        <end position="175"/>
    </location>
</feature>
<protein>
    <submittedName>
        <fullName evidence="12">Mevalonate kinase</fullName>
    </submittedName>
</protein>
<evidence type="ECO:0000256" key="8">
    <source>
        <dbReference type="ARBA" id="ARBA00023098"/>
    </source>
</evidence>
<dbReference type="Pfam" id="PF00288">
    <property type="entry name" value="GHMP_kinases_N"/>
    <property type="match status" value="1"/>
</dbReference>
<gene>
    <name evidence="12" type="ORF">GLP15_5126</name>
</gene>
<evidence type="ECO:0000256" key="1">
    <source>
        <dbReference type="ARBA" id="ARBA00022490"/>
    </source>
</evidence>
<dbReference type="AlphaFoldDB" id="E1F844"/>
<keyword evidence="1" id="KW-0963">Cytoplasm</keyword>
<keyword evidence="7" id="KW-0460">Magnesium</keyword>
<dbReference type="InterPro" id="IPR006205">
    <property type="entry name" value="Mev_gal_kin"/>
</dbReference>
<dbReference type="OrthoDB" id="1652964at2759"/>
<reference evidence="12 13" key="1">
    <citation type="journal article" date="2010" name="BMC Genomics">
        <title>Genome analysis and comparative genomics of a Giardia intestinalis assemblage E isolate.</title>
        <authorList>
            <person name="Jerlstrom-Hultqvist J."/>
            <person name="Franzen O."/>
            <person name="Ankarklev J."/>
            <person name="Xu F."/>
            <person name="Nohynkova E."/>
            <person name="Andersson J.O."/>
            <person name="Svard S.G."/>
            <person name="Andersson B."/>
        </authorList>
    </citation>
    <scope>NUCLEOTIDE SEQUENCE [LARGE SCALE GENOMIC DNA]</scope>
    <source>
        <strain evidence="12 13">P15</strain>
    </source>
</reference>
<dbReference type="GO" id="GO:0019287">
    <property type="term" value="P:isopentenyl diphosphate biosynthetic process, mevalonate pathway"/>
    <property type="evidence" value="ECO:0007669"/>
    <property type="project" value="UniProtKB-UniPathway"/>
</dbReference>
<evidence type="ECO:0000256" key="6">
    <source>
        <dbReference type="ARBA" id="ARBA00022840"/>
    </source>
</evidence>
<dbReference type="InterPro" id="IPR013750">
    <property type="entry name" value="GHMP_kinase_C_dom"/>
</dbReference>
<dbReference type="Proteomes" id="UP000008974">
    <property type="component" value="Unassembled WGS sequence"/>
</dbReference>
<dbReference type="Gene3D" id="3.30.230.10">
    <property type="match status" value="1"/>
</dbReference>
<dbReference type="GO" id="GO:0005524">
    <property type="term" value="F:ATP binding"/>
    <property type="evidence" value="ECO:0007669"/>
    <property type="project" value="UniProtKB-KW"/>
</dbReference>
<evidence type="ECO:0000313" key="12">
    <source>
        <dbReference type="EMBL" id="EFO61362.1"/>
    </source>
</evidence>
<proteinExistence type="predicted"/>
<keyword evidence="3" id="KW-0808">Transferase</keyword>
<name>E1F844_GIAIA</name>
<dbReference type="EMBL" id="ACVC01000231">
    <property type="protein sequence ID" value="EFO61362.1"/>
    <property type="molecule type" value="Genomic_DNA"/>
</dbReference>
<dbReference type="Gene3D" id="3.30.70.890">
    <property type="entry name" value="GHMP kinase, C-terminal domain"/>
    <property type="match status" value="1"/>
</dbReference>